<evidence type="ECO:0000256" key="1">
    <source>
        <dbReference type="ARBA" id="ARBA00022729"/>
    </source>
</evidence>
<gene>
    <name evidence="5" type="ORF">ES674_09175</name>
</gene>
<evidence type="ECO:0000256" key="2">
    <source>
        <dbReference type="PROSITE-ProRule" id="PRU00339"/>
    </source>
</evidence>
<protein>
    <submittedName>
        <fullName evidence="5">Tetratricopeptide repeat protein</fullName>
    </submittedName>
</protein>
<keyword evidence="1 3" id="KW-0732">Signal</keyword>
<dbReference type="RefSeq" id="WP_148403708.1">
    <property type="nucleotide sequence ID" value="NZ_VSKK01000002.1"/>
</dbReference>
<dbReference type="AlphaFoldDB" id="A0A5D0R5Q7"/>
<dbReference type="OrthoDB" id="9814448at2"/>
<dbReference type="EMBL" id="VSKK01000002">
    <property type="protein sequence ID" value="TYB76872.1"/>
    <property type="molecule type" value="Genomic_DNA"/>
</dbReference>
<dbReference type="Pfam" id="PF13432">
    <property type="entry name" value="TPR_16"/>
    <property type="match status" value="2"/>
</dbReference>
<feature type="repeat" description="TPR" evidence="2">
    <location>
        <begin position="611"/>
        <end position="644"/>
    </location>
</feature>
<dbReference type="Gene3D" id="1.25.40.10">
    <property type="entry name" value="Tetratricopeptide repeat domain"/>
    <property type="match status" value="8"/>
</dbReference>
<dbReference type="SMART" id="SM00028">
    <property type="entry name" value="TPR"/>
    <property type="match status" value="14"/>
</dbReference>
<feature type="signal peptide" evidence="3">
    <location>
        <begin position="1"/>
        <end position="21"/>
    </location>
</feature>
<dbReference type="Proteomes" id="UP000323720">
    <property type="component" value="Unassembled WGS sequence"/>
</dbReference>
<feature type="domain" description="Outer membrane lipoprotein BamD-like" evidence="4">
    <location>
        <begin position="575"/>
        <end position="691"/>
    </location>
</feature>
<dbReference type="SUPFAM" id="SSF48452">
    <property type="entry name" value="TPR-like"/>
    <property type="match status" value="4"/>
</dbReference>
<proteinExistence type="predicted"/>
<reference evidence="5 6" key="1">
    <citation type="submission" date="2019-08" db="EMBL/GenBank/DDBJ databases">
        <title>Genomes of Antarctic Bizionia species.</title>
        <authorList>
            <person name="Bowman J.P."/>
        </authorList>
    </citation>
    <scope>NUCLEOTIDE SEQUENCE [LARGE SCALE GENOMIC DNA]</scope>
    <source>
        <strain evidence="5 6">ADA-4</strain>
    </source>
</reference>
<name>A0A5D0R5Q7_9FLAO</name>
<feature type="repeat" description="TPR" evidence="2">
    <location>
        <begin position="314"/>
        <end position="347"/>
    </location>
</feature>
<evidence type="ECO:0000259" key="4">
    <source>
        <dbReference type="Pfam" id="PF13525"/>
    </source>
</evidence>
<keyword evidence="6" id="KW-1185">Reference proteome</keyword>
<feature type="chain" id="PRO_5022754651" evidence="3">
    <location>
        <begin position="22"/>
        <end position="1010"/>
    </location>
</feature>
<feature type="repeat" description="TPR" evidence="2">
    <location>
        <begin position="539"/>
        <end position="572"/>
    </location>
</feature>
<evidence type="ECO:0000256" key="3">
    <source>
        <dbReference type="SAM" id="SignalP"/>
    </source>
</evidence>
<evidence type="ECO:0000313" key="5">
    <source>
        <dbReference type="EMBL" id="TYB76872.1"/>
    </source>
</evidence>
<accession>A0A5D0R5Q7</accession>
<keyword evidence="2" id="KW-0802">TPR repeat</keyword>
<dbReference type="SUPFAM" id="SSF81901">
    <property type="entry name" value="HCP-like"/>
    <property type="match status" value="1"/>
</dbReference>
<organism evidence="5 6">
    <name type="scientific">Bizionia myxarmorum</name>
    <dbReference type="NCBI Taxonomy" id="291186"/>
    <lineage>
        <taxon>Bacteria</taxon>
        <taxon>Pseudomonadati</taxon>
        <taxon>Bacteroidota</taxon>
        <taxon>Flavobacteriia</taxon>
        <taxon>Flavobacteriales</taxon>
        <taxon>Flavobacteriaceae</taxon>
        <taxon>Bizionia</taxon>
    </lineage>
</organism>
<sequence length="1010" mass="116351">MLKKTVLSILFMLGITLATFAQQSEAYTNHIVEYQKALALYNSNQFQAAQMLFKELKKTAETDELVADCDYYVANCAVRLNQQNADKLIEDFVENHPTSTKRNSAFLDVADYYFTNGKYAYAKKWYDRVDESSLSRTERDKFSFNNGYVAFSTKDYKTARKYLSRIENSKEYGSQAKYYIGFMAYESDDYQEANTYFDQVSDQEKYKEKLSYFQADLNFKLGNFDEAIKLAKEQLPKSNRDEISELNKIIGESYFNQKKYAEAIPYLTEYQGTKGKWNNTDYYQLGYAYYKQGNFEKAISEFNKIIDGNNSVAQNAYYHLGESYIKLNKKQEALNAFRNASQMDFDLKIQEDSWLNYAKISYEIGNPYQSVPQVLTTYLEKYPNTTYKEEVEILLIDSYITSKNYQEALKLLEGKRSFASKEAYQKVTFYRGLELYNEGQYQDAKAMFNKSIKEAIIETYTTRATFWKAEADYNLNNYDEALIGYKQFQQANSAKATSEYKNSDYNLAYTYFKQKNYTKSSEFFNKFIQGNDLDPVRLNDAYLRLGDAHFVSSNYSAAISAYEKAVQMNKVDSDYAFFQKTLSEGYEGKSSEKISGLEDFLRKYPNSTLRDDAMYELGNSYIKANQTAEAMKMYDRLVRESPRSTLVSKTLLRQGLVHYNASRNNEALEKFKSVATNYPNTAEANQAVSTVRLIYIDLGRVNEYASWVQTLDYVQVTDGDLDNATYESAEKKYLDGKTDDAIKQFNGYLNQFPRGLHNVQAHFYVAQLYFKKDLKENAAPHYEAVINATPSEFTEEALSRLAQIYLDTKDWSAAIPVLKRLETEARFPQNVVYAQSNLMKANYQLNKYSEAVAYAEKVLQQSKIDNKITSDAYVIIARSAMKTNDENRAKTAYAEVEKTASGETAAEAFYYKAYFQNKASNYEASNVTVQKLAKDYSGYKYYSAKGLVLMAKNYYALNDAFQATYILDSVIENFKDYKDVVTEAQNTLTNIKSEQAKTNASVQAQEASEN</sequence>
<dbReference type="PROSITE" id="PS50005">
    <property type="entry name" value="TPR"/>
    <property type="match status" value="4"/>
</dbReference>
<dbReference type="InterPro" id="IPR019734">
    <property type="entry name" value="TPR_rpt"/>
</dbReference>
<dbReference type="Pfam" id="PF13181">
    <property type="entry name" value="TPR_8"/>
    <property type="match status" value="2"/>
</dbReference>
<feature type="repeat" description="TPR" evidence="2">
    <location>
        <begin position="279"/>
        <end position="312"/>
    </location>
</feature>
<dbReference type="Pfam" id="PF12895">
    <property type="entry name" value="ANAPC3"/>
    <property type="match status" value="1"/>
</dbReference>
<evidence type="ECO:0000313" key="6">
    <source>
        <dbReference type="Proteomes" id="UP000323720"/>
    </source>
</evidence>
<comment type="caution">
    <text evidence="5">The sequence shown here is derived from an EMBL/GenBank/DDBJ whole genome shotgun (WGS) entry which is preliminary data.</text>
</comment>
<dbReference type="Pfam" id="PF13525">
    <property type="entry name" value="YfiO"/>
    <property type="match status" value="1"/>
</dbReference>
<dbReference type="PANTHER" id="PTHR12558:SF13">
    <property type="entry name" value="CELL DIVISION CYCLE PROTEIN 27 HOMOLOG"/>
    <property type="match status" value="1"/>
</dbReference>
<dbReference type="InterPro" id="IPR039565">
    <property type="entry name" value="BamD-like"/>
</dbReference>
<dbReference type="InterPro" id="IPR011990">
    <property type="entry name" value="TPR-like_helical_dom_sf"/>
</dbReference>
<dbReference type="PANTHER" id="PTHR12558">
    <property type="entry name" value="CELL DIVISION CYCLE 16,23,27"/>
    <property type="match status" value="1"/>
</dbReference>